<dbReference type="AlphaFoldDB" id="A0A7W8LKV2"/>
<dbReference type="PROSITE" id="PS50005">
    <property type="entry name" value="TPR"/>
    <property type="match status" value="1"/>
</dbReference>
<proteinExistence type="predicted"/>
<comment type="caution">
    <text evidence="2">The sequence shown here is derived from an EMBL/GenBank/DDBJ whole genome shotgun (WGS) entry which is preliminary data.</text>
</comment>
<feature type="repeat" description="TPR" evidence="1">
    <location>
        <begin position="557"/>
        <end position="590"/>
    </location>
</feature>
<evidence type="ECO:0000256" key="1">
    <source>
        <dbReference type="PROSITE-ProRule" id="PRU00339"/>
    </source>
</evidence>
<dbReference type="EMBL" id="JACHFQ010000001">
    <property type="protein sequence ID" value="MBB5224837.1"/>
    <property type="molecule type" value="Genomic_DNA"/>
</dbReference>
<reference evidence="2 3" key="1">
    <citation type="submission" date="2020-08" db="EMBL/GenBank/DDBJ databases">
        <title>Genomic Encyclopedia of Type Strains, Phase IV (KMG-IV): sequencing the most valuable type-strain genomes for metagenomic binning, comparative biology and taxonomic classification.</title>
        <authorList>
            <person name="Goeker M."/>
        </authorList>
    </citation>
    <scope>NUCLEOTIDE SEQUENCE [LARGE SCALE GENOMIC DNA]</scope>
    <source>
        <strain evidence="2 3">DSM 103462</strain>
    </source>
</reference>
<dbReference type="SMART" id="SM00028">
    <property type="entry name" value="TPR"/>
    <property type="match status" value="4"/>
</dbReference>
<sequence length="947" mass="105861">MNRRFKFSVIFLILTFVSEFVFSENKNLSALMKDSYKAGFYPGVVRYAEEILRHEKDSLSAFRAAVYEGESLFKMGRTEDSIAILQKYQMKGESINPETIQLNSAKFYWLGRGYFVQRQFSSAQKCFFSSAAIFRELEKASSKTAESSLDYFALSMLHGGKSYIELKDYKNAIPLYEYVISNGGKYFIEDYKDSAIALAQSYNFTADSKNAQKCVKLVASLENAKFDDETKFSLLILKGEAYEILGSYKAAYDEYCRVIKNAPAALAASAMQKAYAVSTAHRDQVGSEAGEVLSRAEYRLAEFPDLLSEFWTRLAVDAFNAKNYKKSLEYFKDAQKNASSSQKEIAAVYRAEIAYITNEDKNAGAKAAVAILAEAALSKSASKNETILLSIARFNGYIKNWKDCESYASKCLKSSNPEIEKNAVYWLALAKYETGEVAKASAVIENYKKDNKIEDKSLLNLYAKALAKQGKYHDADLIFYSLGQKNQLDNDGRLDYSRTLLIAGHYVSTKQQASKAKGDEAVYLSALASFNQHNWREAQASFAKVLSSKTLDKDYVAYAQFYHGYALYQLGEYEKSVSSLNHFIEENPTHTFIWSAYMTVARAAAFSKNEGQAVSASQKAIKTAKNEKDKQESIILAAGILSDGKKFDEALSLLSPHISKKTEFGWECKYRSAEILVQKGSAAQADRYFEELASLTEKEANLIAEESAYRRAEIAYSAGDYSNSARLFEFYSKNWADGRFAYAAIYFSADSLAKSGNDVKAILRYQQITDSKAETSYRYGSEKNLIELYQKTGDYVSALEMANRMIDEYGSQALNDGIGKKVSELKKLGAGSAVSIEDKVKLAEKSLAKTRNDPSKSEESMKNAIFLADAYRLKGENKKSAETYLEAAKFSRQAGNDENAARSFYGAVESFDAAGLYADEKATFKEMKKLYPQNKYTLDAEKIAGGL</sequence>
<dbReference type="InterPro" id="IPR011990">
    <property type="entry name" value="TPR-like_helical_dom_sf"/>
</dbReference>
<gene>
    <name evidence="2" type="ORF">HNP76_000177</name>
</gene>
<organism evidence="2 3">
    <name type="scientific">Treponema ruminis</name>
    <dbReference type="NCBI Taxonomy" id="744515"/>
    <lineage>
        <taxon>Bacteria</taxon>
        <taxon>Pseudomonadati</taxon>
        <taxon>Spirochaetota</taxon>
        <taxon>Spirochaetia</taxon>
        <taxon>Spirochaetales</taxon>
        <taxon>Treponemataceae</taxon>
        <taxon>Treponema</taxon>
    </lineage>
</organism>
<dbReference type="Gene3D" id="1.25.40.10">
    <property type="entry name" value="Tetratricopeptide repeat domain"/>
    <property type="match status" value="3"/>
</dbReference>
<dbReference type="SUPFAM" id="SSF48452">
    <property type="entry name" value="TPR-like"/>
    <property type="match status" value="4"/>
</dbReference>
<keyword evidence="3" id="KW-1185">Reference proteome</keyword>
<protein>
    <submittedName>
        <fullName evidence="2">Tetratricopeptide (TPR) repeat protein/outer membrane protein assembly factor BamD (BamD/ComL family)</fullName>
    </submittedName>
</protein>
<keyword evidence="1" id="KW-0802">TPR repeat</keyword>
<name>A0A7W8LKV2_9SPIR</name>
<dbReference type="Pfam" id="PF13432">
    <property type="entry name" value="TPR_16"/>
    <property type="match status" value="1"/>
</dbReference>
<evidence type="ECO:0000313" key="2">
    <source>
        <dbReference type="EMBL" id="MBB5224837.1"/>
    </source>
</evidence>
<dbReference type="RefSeq" id="WP_184656515.1">
    <property type="nucleotide sequence ID" value="NZ_JACHFQ010000001.1"/>
</dbReference>
<evidence type="ECO:0000313" key="3">
    <source>
        <dbReference type="Proteomes" id="UP000518887"/>
    </source>
</evidence>
<accession>A0A7W8LKV2</accession>
<dbReference type="Proteomes" id="UP000518887">
    <property type="component" value="Unassembled WGS sequence"/>
</dbReference>
<dbReference type="InterPro" id="IPR019734">
    <property type="entry name" value="TPR_rpt"/>
</dbReference>